<accession>U6ZR33</accession>
<evidence type="ECO:0000313" key="2">
    <source>
        <dbReference type="Proteomes" id="UP000486534"/>
    </source>
</evidence>
<dbReference type="Proteomes" id="UP000486534">
    <property type="component" value="Unassembled WGS sequence"/>
</dbReference>
<name>U6ZR33_9PSED</name>
<dbReference type="AlphaFoldDB" id="U6ZR33"/>
<organism evidence="1 2">
    <name type="scientific">Pseudomonas piscis</name>
    <dbReference type="NCBI Taxonomy" id="2614538"/>
    <lineage>
        <taxon>Bacteria</taxon>
        <taxon>Pseudomonadati</taxon>
        <taxon>Pseudomonadota</taxon>
        <taxon>Gammaproteobacteria</taxon>
        <taxon>Pseudomonadales</taxon>
        <taxon>Pseudomonadaceae</taxon>
        <taxon>Pseudomonas</taxon>
    </lineage>
</organism>
<dbReference type="RefSeq" id="WP_022643652.1">
    <property type="nucleotide sequence ID" value="NZ_AVOY01000198.1"/>
</dbReference>
<protein>
    <submittedName>
        <fullName evidence="1">Uncharacterized protein</fullName>
    </submittedName>
</protein>
<reference evidence="1 2" key="1">
    <citation type="submission" date="2019-10" db="EMBL/GenBank/DDBJ databases">
        <title>Pseudomonas dajingensis sp. nov., isolated from the profound head ulcers of farmed Murray cod (Maccullochella peelii peelii).</title>
        <authorList>
            <person name="Liu Y."/>
        </authorList>
    </citation>
    <scope>NUCLEOTIDE SEQUENCE [LARGE SCALE GENOMIC DNA]</scope>
    <source>
        <strain evidence="1 2">MC042</strain>
    </source>
</reference>
<proteinExistence type="predicted"/>
<accession>A0A7X1PJW6</accession>
<sequence length="117" mass="12949">MNSLPIAQLLYLALGLSMNLASLLHQRRHGRYLTPVKPWSGILMLLLYGACLGLWAGPDRRGLQLAMLLFALLIGWGGVWRHLWRVDRRDYSGPGSRLAALAINGYGVLASLSALWP</sequence>
<gene>
    <name evidence="1" type="ORF">GDH07_09470</name>
</gene>
<comment type="caution">
    <text evidence="1">The sequence shown here is derived from an EMBL/GenBank/DDBJ whole genome shotgun (WGS) entry which is preliminary data.</text>
</comment>
<evidence type="ECO:0000313" key="1">
    <source>
        <dbReference type="EMBL" id="MQA53539.1"/>
    </source>
</evidence>
<dbReference type="EMBL" id="WHUV01000001">
    <property type="protein sequence ID" value="MQA53539.1"/>
    <property type="molecule type" value="Genomic_DNA"/>
</dbReference>